<dbReference type="Gene3D" id="2.120.10.10">
    <property type="match status" value="1"/>
</dbReference>
<keyword evidence="3" id="KW-1185">Reference proteome</keyword>
<gene>
    <name evidence="2" type="ORF">VW23_015160</name>
</gene>
<feature type="domain" description="Sialidase" evidence="1">
    <location>
        <begin position="146"/>
        <end position="350"/>
    </location>
</feature>
<evidence type="ECO:0000313" key="3">
    <source>
        <dbReference type="Proteomes" id="UP000095463"/>
    </source>
</evidence>
<dbReference type="SUPFAM" id="SSF50939">
    <property type="entry name" value="Sialidases"/>
    <property type="match status" value="1"/>
</dbReference>
<dbReference type="Proteomes" id="UP000095463">
    <property type="component" value="Unassembled WGS sequence"/>
</dbReference>
<accession>A0A1E5XSV6</accession>
<dbReference type="Pfam" id="PF13088">
    <property type="entry name" value="BNR_2"/>
    <property type="match status" value="1"/>
</dbReference>
<sequence length="373" mass="41422">MSTLCRLEGSVEQVTIFREPGKFAGWPANYGMWAWGDELVVGFTVSTFNANSGFHARDRSQPTTTTMARSLDGGRTWSYGPFPGRLPGGRALSADEHMIKGLKLEEVMDGPEGPADLTEKIDFTHPDFAFMAARTGLEPGVQSFFYYSYDRAKSWQGPFKWPQFVWAGVAARTDYVVVNQHHLIVFLTANKFDGEEGRVFSAETRDGGLTWKFLSWIGEELWDKDHGIMPASLMLKNGDILVVVRAGHGQDYTMETYRSRDLGRTWGPMQVAAAFKDNARNHLGNPGTLNQLADGRVVMTYGNRDAPYSIDAKVSSDNGETWGPTIVLRSGGGSHDLGYPRTVSAADGTLVTAYYFNEDARTERFIGATRWRP</sequence>
<dbReference type="InterPro" id="IPR036278">
    <property type="entry name" value="Sialidase_sf"/>
</dbReference>
<name>A0A1E5XSV6_9HYPH</name>
<dbReference type="PANTHER" id="PTHR43752">
    <property type="entry name" value="BNR/ASP-BOX REPEAT FAMILY PROTEIN"/>
    <property type="match status" value="1"/>
</dbReference>
<dbReference type="OrthoDB" id="7294637at2"/>
<organism evidence="2 3">
    <name type="scientific">Devosia insulae DS-56</name>
    <dbReference type="NCBI Taxonomy" id="1116389"/>
    <lineage>
        <taxon>Bacteria</taxon>
        <taxon>Pseudomonadati</taxon>
        <taxon>Pseudomonadota</taxon>
        <taxon>Alphaproteobacteria</taxon>
        <taxon>Hyphomicrobiales</taxon>
        <taxon>Devosiaceae</taxon>
        <taxon>Devosia</taxon>
    </lineage>
</organism>
<dbReference type="CDD" id="cd15482">
    <property type="entry name" value="Sialidase_non-viral"/>
    <property type="match status" value="1"/>
</dbReference>
<evidence type="ECO:0000259" key="1">
    <source>
        <dbReference type="Pfam" id="PF13088"/>
    </source>
</evidence>
<reference evidence="2 3" key="1">
    <citation type="journal article" date="2015" name="Genome Announc.">
        <title>Genome Assemblies of Three Soil-Associated Devosia species: D. insulae, D. limi, and D. soli.</title>
        <authorList>
            <person name="Hassan Y.I."/>
            <person name="Lepp D."/>
            <person name="Zhou T."/>
        </authorList>
    </citation>
    <scope>NUCLEOTIDE SEQUENCE [LARGE SCALE GENOMIC DNA]</scope>
    <source>
        <strain evidence="2 3">DS-56</strain>
    </source>
</reference>
<protein>
    <recommendedName>
        <fullName evidence="1">Sialidase domain-containing protein</fullName>
    </recommendedName>
</protein>
<dbReference type="InterPro" id="IPR011040">
    <property type="entry name" value="Sialidase"/>
</dbReference>
<dbReference type="PANTHER" id="PTHR43752:SF2">
    <property type="entry name" value="BNR_ASP-BOX REPEAT FAMILY PROTEIN"/>
    <property type="match status" value="1"/>
</dbReference>
<dbReference type="EMBL" id="LAJE02000150">
    <property type="protein sequence ID" value="OEO31669.1"/>
    <property type="molecule type" value="Genomic_DNA"/>
</dbReference>
<dbReference type="AlphaFoldDB" id="A0A1E5XSV6"/>
<proteinExistence type="predicted"/>
<comment type="caution">
    <text evidence="2">The sequence shown here is derived from an EMBL/GenBank/DDBJ whole genome shotgun (WGS) entry which is preliminary data.</text>
</comment>
<evidence type="ECO:0000313" key="2">
    <source>
        <dbReference type="EMBL" id="OEO31669.1"/>
    </source>
</evidence>